<evidence type="ECO:0000256" key="4">
    <source>
        <dbReference type="ARBA" id="ARBA00023163"/>
    </source>
</evidence>
<evidence type="ECO:0000313" key="6">
    <source>
        <dbReference type="EMBL" id="MFD1365042.1"/>
    </source>
</evidence>
<keyword evidence="1" id="KW-0808">Transferase</keyword>
<dbReference type="InterPro" id="IPR005561">
    <property type="entry name" value="ANTAR"/>
</dbReference>
<dbReference type="InterPro" id="IPR036388">
    <property type="entry name" value="WH-like_DNA-bd_sf"/>
</dbReference>
<dbReference type="Gene3D" id="1.10.10.10">
    <property type="entry name" value="Winged helix-like DNA-binding domain superfamily/Winged helix DNA-binding domain"/>
    <property type="match status" value="1"/>
</dbReference>
<dbReference type="InterPro" id="IPR003018">
    <property type="entry name" value="GAF"/>
</dbReference>
<dbReference type="PROSITE" id="PS50921">
    <property type="entry name" value="ANTAR"/>
    <property type="match status" value="1"/>
</dbReference>
<accession>A0ABW4A4R8</accession>
<evidence type="ECO:0000256" key="3">
    <source>
        <dbReference type="ARBA" id="ARBA00023015"/>
    </source>
</evidence>
<keyword evidence="2" id="KW-0418">Kinase</keyword>
<comment type="caution">
    <text evidence="6">The sequence shown here is derived from an EMBL/GenBank/DDBJ whole genome shotgun (WGS) entry which is preliminary data.</text>
</comment>
<dbReference type="SMART" id="SM00065">
    <property type="entry name" value="GAF"/>
    <property type="match status" value="1"/>
</dbReference>
<keyword evidence="3" id="KW-0805">Transcription regulation</keyword>
<dbReference type="EMBL" id="JBHTMK010000007">
    <property type="protein sequence ID" value="MFD1365042.1"/>
    <property type="molecule type" value="Genomic_DNA"/>
</dbReference>
<organism evidence="6 7">
    <name type="scientific">Actinoplanes sichuanensis</name>
    <dbReference type="NCBI Taxonomy" id="512349"/>
    <lineage>
        <taxon>Bacteria</taxon>
        <taxon>Bacillati</taxon>
        <taxon>Actinomycetota</taxon>
        <taxon>Actinomycetes</taxon>
        <taxon>Micromonosporales</taxon>
        <taxon>Micromonosporaceae</taxon>
        <taxon>Actinoplanes</taxon>
    </lineage>
</organism>
<sequence>MSGVSAERLASIFVEVADTLVDEFDLLEFLHMLTDRARSLVDAAAAGLMLADERGRLEFMAGSDENVRLIELFQLQNDQGPCLEAYRTGQPVINIDLAAAAAAGRWPRFAPRASTAGFRSVHAFPLRLRSQVIGALNIFGSTSGGDFGAADVPIMQALADVATIGLMQERAIRRSEALTEQLQGALNSRIIIEQAKGALAQVHNVSVDEAFRRIRAYARNHNRRLTEVAALVVSDLASLPGLAQP</sequence>
<dbReference type="SUPFAM" id="SSF52172">
    <property type="entry name" value="CheY-like"/>
    <property type="match status" value="1"/>
</dbReference>
<evidence type="ECO:0000256" key="2">
    <source>
        <dbReference type="ARBA" id="ARBA00022777"/>
    </source>
</evidence>
<dbReference type="InterPro" id="IPR011006">
    <property type="entry name" value="CheY-like_superfamily"/>
</dbReference>
<evidence type="ECO:0000259" key="5">
    <source>
        <dbReference type="PROSITE" id="PS50921"/>
    </source>
</evidence>
<evidence type="ECO:0000313" key="7">
    <source>
        <dbReference type="Proteomes" id="UP001597183"/>
    </source>
</evidence>
<dbReference type="SUPFAM" id="SSF55781">
    <property type="entry name" value="GAF domain-like"/>
    <property type="match status" value="1"/>
</dbReference>
<dbReference type="Pfam" id="PF13185">
    <property type="entry name" value="GAF_2"/>
    <property type="match status" value="1"/>
</dbReference>
<dbReference type="InterPro" id="IPR012074">
    <property type="entry name" value="GAF_ANTAR"/>
</dbReference>
<dbReference type="RefSeq" id="WP_317795225.1">
    <property type="nucleotide sequence ID" value="NZ_AP028461.1"/>
</dbReference>
<reference evidence="7" key="1">
    <citation type="journal article" date="2019" name="Int. J. Syst. Evol. Microbiol.">
        <title>The Global Catalogue of Microorganisms (GCM) 10K type strain sequencing project: providing services to taxonomists for standard genome sequencing and annotation.</title>
        <authorList>
            <consortium name="The Broad Institute Genomics Platform"/>
            <consortium name="The Broad Institute Genome Sequencing Center for Infectious Disease"/>
            <person name="Wu L."/>
            <person name="Ma J."/>
        </authorList>
    </citation>
    <scope>NUCLEOTIDE SEQUENCE [LARGE SCALE GENOMIC DNA]</scope>
    <source>
        <strain evidence="7">CCM 7526</strain>
    </source>
</reference>
<dbReference type="SMART" id="SM01012">
    <property type="entry name" value="ANTAR"/>
    <property type="match status" value="1"/>
</dbReference>
<feature type="domain" description="ANTAR" evidence="5">
    <location>
        <begin position="172"/>
        <end position="233"/>
    </location>
</feature>
<dbReference type="Pfam" id="PF03861">
    <property type="entry name" value="ANTAR"/>
    <property type="match status" value="1"/>
</dbReference>
<name>A0ABW4A4R8_9ACTN</name>
<dbReference type="InterPro" id="IPR029016">
    <property type="entry name" value="GAF-like_dom_sf"/>
</dbReference>
<dbReference type="Proteomes" id="UP001597183">
    <property type="component" value="Unassembled WGS sequence"/>
</dbReference>
<dbReference type="Gene3D" id="3.30.450.40">
    <property type="match status" value="1"/>
</dbReference>
<proteinExistence type="predicted"/>
<keyword evidence="4" id="KW-0804">Transcription</keyword>
<protein>
    <submittedName>
        <fullName evidence="6">ANTAR domain-containing protein</fullName>
    </submittedName>
</protein>
<keyword evidence="7" id="KW-1185">Reference proteome</keyword>
<gene>
    <name evidence="6" type="ORF">ACFQ5G_06760</name>
</gene>
<dbReference type="PIRSF" id="PIRSF036625">
    <property type="entry name" value="GAF_ANTAR"/>
    <property type="match status" value="1"/>
</dbReference>
<evidence type="ECO:0000256" key="1">
    <source>
        <dbReference type="ARBA" id="ARBA00022679"/>
    </source>
</evidence>